<dbReference type="EMBL" id="MU839849">
    <property type="protein sequence ID" value="KAK1750062.1"/>
    <property type="molecule type" value="Genomic_DNA"/>
</dbReference>
<evidence type="ECO:0008006" key="3">
    <source>
        <dbReference type="Google" id="ProtNLM"/>
    </source>
</evidence>
<dbReference type="AlphaFoldDB" id="A0AAJ0B1W7"/>
<keyword evidence="2" id="KW-1185">Reference proteome</keyword>
<evidence type="ECO:0000313" key="1">
    <source>
        <dbReference type="EMBL" id="KAK1750062.1"/>
    </source>
</evidence>
<dbReference type="Proteomes" id="UP001239445">
    <property type="component" value="Unassembled WGS sequence"/>
</dbReference>
<protein>
    <recommendedName>
        <fullName evidence="3">Fungal N-terminal domain-containing protein</fullName>
    </recommendedName>
</protein>
<proteinExistence type="predicted"/>
<name>A0AAJ0B1W7_9PEZI</name>
<gene>
    <name evidence="1" type="ORF">QBC47DRAFT_407290</name>
</gene>
<organism evidence="1 2">
    <name type="scientific">Echria macrotheca</name>
    <dbReference type="NCBI Taxonomy" id="438768"/>
    <lineage>
        <taxon>Eukaryota</taxon>
        <taxon>Fungi</taxon>
        <taxon>Dikarya</taxon>
        <taxon>Ascomycota</taxon>
        <taxon>Pezizomycotina</taxon>
        <taxon>Sordariomycetes</taxon>
        <taxon>Sordariomycetidae</taxon>
        <taxon>Sordariales</taxon>
        <taxon>Schizotheciaceae</taxon>
        <taxon>Echria</taxon>
    </lineage>
</organism>
<reference evidence="1" key="1">
    <citation type="submission" date="2023-06" db="EMBL/GenBank/DDBJ databases">
        <title>Genome-scale phylogeny and comparative genomics of the fungal order Sordariales.</title>
        <authorList>
            <consortium name="Lawrence Berkeley National Laboratory"/>
            <person name="Hensen N."/>
            <person name="Bonometti L."/>
            <person name="Westerberg I."/>
            <person name="Brannstrom I.O."/>
            <person name="Guillou S."/>
            <person name="Cros-Aarteil S."/>
            <person name="Calhoun S."/>
            <person name="Haridas S."/>
            <person name="Kuo A."/>
            <person name="Mondo S."/>
            <person name="Pangilinan J."/>
            <person name="Riley R."/>
            <person name="Labutti K."/>
            <person name="Andreopoulos B."/>
            <person name="Lipzen A."/>
            <person name="Chen C."/>
            <person name="Yanf M."/>
            <person name="Daum C."/>
            <person name="Ng V."/>
            <person name="Clum A."/>
            <person name="Steindorff A."/>
            <person name="Ohm R."/>
            <person name="Martin F."/>
            <person name="Silar P."/>
            <person name="Natvig D."/>
            <person name="Lalanne C."/>
            <person name="Gautier V."/>
            <person name="Ament-Velasquez S.L."/>
            <person name="Kruys A."/>
            <person name="Hutchinson M.I."/>
            <person name="Powell A.J."/>
            <person name="Barry K."/>
            <person name="Miller A.N."/>
            <person name="Grigoriev I.V."/>
            <person name="Debuchy R."/>
            <person name="Gladieux P."/>
            <person name="Thoren M.H."/>
            <person name="Johannesson H."/>
        </authorList>
    </citation>
    <scope>NUCLEOTIDE SEQUENCE</scope>
    <source>
        <strain evidence="1">PSN4</strain>
    </source>
</reference>
<comment type="caution">
    <text evidence="1">The sequence shown here is derived from an EMBL/GenBank/DDBJ whole genome shotgun (WGS) entry which is preliminary data.</text>
</comment>
<evidence type="ECO:0000313" key="2">
    <source>
        <dbReference type="Proteomes" id="UP001239445"/>
    </source>
</evidence>
<accession>A0AAJ0B1W7</accession>
<sequence>MEIAAAVIGVADVAVRTSSKLWALSAAWRDAPLDLHSLRDDLTRTERFFGEIRQSLDRISLTQPGSMCDIFMLGSDLHELIDEGSLALRRVEAIVDGFSAIKYADTKAHSDKIREMGSRRKLLWLRQSRKVARLRQELAHIKSSICRILIVQNV</sequence>